<evidence type="ECO:0008006" key="3">
    <source>
        <dbReference type="Google" id="ProtNLM"/>
    </source>
</evidence>
<gene>
    <name evidence="1" type="ORF">GO620_005560</name>
</gene>
<organism evidence="1 2">
    <name type="scientific">Mucilaginibacter ginkgonis</name>
    <dbReference type="NCBI Taxonomy" id="2682091"/>
    <lineage>
        <taxon>Bacteria</taxon>
        <taxon>Pseudomonadati</taxon>
        <taxon>Bacteroidota</taxon>
        <taxon>Sphingobacteriia</taxon>
        <taxon>Sphingobacteriales</taxon>
        <taxon>Sphingobacteriaceae</taxon>
        <taxon>Mucilaginibacter</taxon>
    </lineage>
</organism>
<protein>
    <recommendedName>
        <fullName evidence="3">EcsC family protein</fullName>
    </recommendedName>
</protein>
<proteinExistence type="predicted"/>
<keyword evidence="2" id="KW-1185">Reference proteome</keyword>
<evidence type="ECO:0000313" key="1">
    <source>
        <dbReference type="EMBL" id="QQL50922.1"/>
    </source>
</evidence>
<dbReference type="RefSeq" id="WP_157523500.1">
    <property type="nucleotide sequence ID" value="NZ_CP066775.1"/>
</dbReference>
<dbReference type="AlphaFoldDB" id="A0A6I4HX53"/>
<reference evidence="1 2" key="1">
    <citation type="submission" date="2020-12" db="EMBL/GenBank/DDBJ databases">
        <title>HMF7856_wgs.fasta genome submission.</title>
        <authorList>
            <person name="Kang H."/>
            <person name="Kim H."/>
            <person name="Joh K."/>
        </authorList>
    </citation>
    <scope>NUCLEOTIDE SEQUENCE [LARGE SCALE GENOMIC DNA]</scope>
    <source>
        <strain evidence="1 2">HMF7856</strain>
    </source>
</reference>
<dbReference type="Proteomes" id="UP000429232">
    <property type="component" value="Chromosome"/>
</dbReference>
<dbReference type="EMBL" id="CP066775">
    <property type="protein sequence ID" value="QQL50922.1"/>
    <property type="molecule type" value="Genomic_DNA"/>
</dbReference>
<name>A0A6I4HX53_9SPHI</name>
<evidence type="ECO:0000313" key="2">
    <source>
        <dbReference type="Proteomes" id="UP000429232"/>
    </source>
</evidence>
<dbReference type="KEGG" id="mgik:GO620_005560"/>
<sequence>MKLELPAVKLPKFKYKKAGADLKKAFAKLSEGGFEKIFKQIDQLNIKHGVDTLGIDKFIQQCAVLAAGSGAITGLGGIATMLIGVPVDMINLLTQQFRVTMAISYYYTGKSTFTFSDFIKIVAASLKVDTRMTVSKTLIEEVAEKLMVSIGSKTAERLLPIVGAVIGGTANYLFIKRMADNLHEKYAPVVG</sequence>
<accession>A0A6I4HX53</accession>